<dbReference type="PANTHER" id="PTHR31650">
    <property type="entry name" value="O-ACYLTRANSFERASE (WSD1-LIKE) FAMILY PROTEIN"/>
    <property type="match status" value="1"/>
</dbReference>
<dbReference type="InterPro" id="IPR009721">
    <property type="entry name" value="O-acyltransferase_WSD1_C"/>
</dbReference>
<dbReference type="Pfam" id="PF06974">
    <property type="entry name" value="WS_DGAT_C"/>
    <property type="match status" value="1"/>
</dbReference>
<name>A0ABT5K9D4_9BURK</name>
<keyword evidence="9" id="KW-0012">Acyltransferase</keyword>
<evidence type="ECO:0000256" key="4">
    <source>
        <dbReference type="ARBA" id="ARBA00013244"/>
    </source>
</evidence>
<dbReference type="Pfam" id="PF03007">
    <property type="entry name" value="WS_DGAT_cat"/>
    <property type="match status" value="1"/>
</dbReference>
<keyword evidence="7" id="KW-0319">Glycerol metabolism</keyword>
<evidence type="ECO:0000256" key="3">
    <source>
        <dbReference type="ARBA" id="ARBA00009587"/>
    </source>
</evidence>
<keyword evidence="5" id="KW-0444">Lipid biosynthesis</keyword>
<dbReference type="InterPro" id="IPR014292">
    <property type="entry name" value="Acyl_transf_WS/DGAT"/>
</dbReference>
<feature type="domain" description="O-acyltransferase WSD1 C-terminal" evidence="12">
    <location>
        <begin position="335"/>
        <end position="480"/>
    </location>
</feature>
<evidence type="ECO:0000256" key="5">
    <source>
        <dbReference type="ARBA" id="ARBA00022516"/>
    </source>
</evidence>
<evidence type="ECO:0000256" key="2">
    <source>
        <dbReference type="ARBA" id="ARBA00005189"/>
    </source>
</evidence>
<evidence type="ECO:0000256" key="9">
    <source>
        <dbReference type="ARBA" id="ARBA00023315"/>
    </source>
</evidence>
<accession>A0ABT5K9D4</accession>
<comment type="pathway">
    <text evidence="2">Lipid metabolism.</text>
</comment>
<evidence type="ECO:0000313" key="13">
    <source>
        <dbReference type="EMBL" id="MDC8770054.1"/>
    </source>
</evidence>
<dbReference type="InterPro" id="IPR004255">
    <property type="entry name" value="O-acyltransferase_WSD1_N"/>
</dbReference>
<dbReference type="Proteomes" id="UP001221189">
    <property type="component" value="Unassembled WGS sequence"/>
</dbReference>
<dbReference type="PANTHER" id="PTHR31650:SF1">
    <property type="entry name" value="WAX ESTER SYNTHASE_DIACYLGLYCEROL ACYLTRANSFERASE 4-RELATED"/>
    <property type="match status" value="1"/>
</dbReference>
<reference evidence="13 14" key="1">
    <citation type="submission" date="2022-10" db="EMBL/GenBank/DDBJ databases">
        <title>Paucibacter sp. hw1 Genome sequencing.</title>
        <authorList>
            <person name="Park S."/>
        </authorList>
    </citation>
    <scope>NUCLEOTIDE SEQUENCE [LARGE SCALE GENOMIC DNA]</scope>
    <source>
        <strain evidence="14">hw1</strain>
    </source>
</reference>
<dbReference type="InterPro" id="IPR045034">
    <property type="entry name" value="O-acyltransferase_WSD1-like"/>
</dbReference>
<evidence type="ECO:0000256" key="6">
    <source>
        <dbReference type="ARBA" id="ARBA00022679"/>
    </source>
</evidence>
<comment type="caution">
    <text evidence="13">The sequence shown here is derived from an EMBL/GenBank/DDBJ whole genome shotgun (WGS) entry which is preliminary data.</text>
</comment>
<evidence type="ECO:0000256" key="8">
    <source>
        <dbReference type="ARBA" id="ARBA00023098"/>
    </source>
</evidence>
<keyword evidence="8" id="KW-0443">Lipid metabolism</keyword>
<gene>
    <name evidence="13" type="ORF">PRZ03_00625</name>
</gene>
<protein>
    <recommendedName>
        <fullName evidence="4">diacylglycerol O-acyltransferase</fullName>
        <ecNumber evidence="4">2.3.1.20</ecNumber>
    </recommendedName>
</protein>
<dbReference type="EC" id="2.3.1.20" evidence="4"/>
<evidence type="ECO:0000259" key="11">
    <source>
        <dbReference type="Pfam" id="PF03007"/>
    </source>
</evidence>
<comment type="similarity">
    <text evidence="3">Belongs to the long-chain O-acyltransferase family.</text>
</comment>
<keyword evidence="6" id="KW-0808">Transferase</keyword>
<comment type="pathway">
    <text evidence="1">Glycerolipid metabolism; triacylglycerol biosynthesis.</text>
</comment>
<feature type="domain" description="O-acyltransferase WSD1-like N-terminal" evidence="11">
    <location>
        <begin position="4"/>
        <end position="290"/>
    </location>
</feature>
<dbReference type="NCBIfam" id="TIGR02946">
    <property type="entry name" value="acyl_WS_DGAT"/>
    <property type="match status" value="1"/>
</dbReference>
<organism evidence="13 14">
    <name type="scientific">Roseateles albus</name>
    <dbReference type="NCBI Taxonomy" id="2987525"/>
    <lineage>
        <taxon>Bacteria</taxon>
        <taxon>Pseudomonadati</taxon>
        <taxon>Pseudomonadota</taxon>
        <taxon>Betaproteobacteria</taxon>
        <taxon>Burkholderiales</taxon>
        <taxon>Sphaerotilaceae</taxon>
        <taxon>Roseateles</taxon>
    </lineage>
</organism>
<evidence type="ECO:0000256" key="1">
    <source>
        <dbReference type="ARBA" id="ARBA00004771"/>
    </source>
</evidence>
<dbReference type="RefSeq" id="WP_263532923.1">
    <property type="nucleotide sequence ID" value="NZ_JAQQXT010000001.1"/>
</dbReference>
<dbReference type="EMBL" id="JAQQXT010000001">
    <property type="protein sequence ID" value="MDC8770054.1"/>
    <property type="molecule type" value="Genomic_DNA"/>
</dbReference>
<evidence type="ECO:0000256" key="7">
    <source>
        <dbReference type="ARBA" id="ARBA00022798"/>
    </source>
</evidence>
<keyword evidence="14" id="KW-1185">Reference proteome</keyword>
<evidence type="ECO:0000313" key="14">
    <source>
        <dbReference type="Proteomes" id="UP001221189"/>
    </source>
</evidence>
<evidence type="ECO:0000256" key="10">
    <source>
        <dbReference type="ARBA" id="ARBA00048109"/>
    </source>
</evidence>
<proteinExistence type="inferred from homology"/>
<sequence>MKQLAGLDAAFLHLETAEMPMHVGALHVLELPADYDGDYLQDLREHMASRLPLAPALRRRLESMPLNLANPTWVDAEPDLDVHIVGYEMPPGSGVAALEQQVSLLHPQLLDRSLPLWKFHIFLGLEPGPEGQQYVGLYSQLHHAAVDGKAAVALAEVILDLSAHPHGRKLPAVRTRRVQLGAAGMLRGAIAHQWQQTLSLAKALPGAAGTLSMMAARTALDAAGSSLHDWLSPEPPSAQAKAERVRNVGLAPRTRLNTSLSAERSFSTVSLPLLALNRTRRLHGASLNDALLFICGGALRRLFAKLGPLPPKSLVAAVPVSMRAKGDATANTQATMSLVSLGTHLADPAKRLAHVLAASAAMKSELDQVKDLMPSDYPSIGVPWLMQAGALLYGRLRAADKLPVVANLVISNVPGPTVPLYLAGARVLTNYPASIIVHGMALNITVQTFDASLDIGIMACGQALPETAALAAYIETAFMEFLALPSAQEAAKPKPARKRAAPKR</sequence>
<evidence type="ECO:0000259" key="12">
    <source>
        <dbReference type="Pfam" id="PF06974"/>
    </source>
</evidence>
<comment type="catalytic activity">
    <reaction evidence="10">
        <text>an acyl-CoA + a 1,2-diacyl-sn-glycerol = a triacyl-sn-glycerol + CoA</text>
        <dbReference type="Rhea" id="RHEA:10868"/>
        <dbReference type="ChEBI" id="CHEBI:17815"/>
        <dbReference type="ChEBI" id="CHEBI:57287"/>
        <dbReference type="ChEBI" id="CHEBI:58342"/>
        <dbReference type="ChEBI" id="CHEBI:64615"/>
        <dbReference type="EC" id="2.3.1.20"/>
    </reaction>
</comment>